<dbReference type="FunFam" id="1.10.238.10:FF:000085">
    <property type="entry name" value="CDPK-related kinase 1"/>
    <property type="match status" value="1"/>
</dbReference>
<dbReference type="EC" id="2.7.11.1" evidence="2"/>
<dbReference type="SUPFAM" id="SSF56112">
    <property type="entry name" value="Protein kinase-like (PK-like)"/>
    <property type="match status" value="1"/>
</dbReference>
<dbReference type="InterPro" id="IPR011009">
    <property type="entry name" value="Kinase-like_dom_sf"/>
</dbReference>
<evidence type="ECO:0000259" key="12">
    <source>
        <dbReference type="PROSITE" id="PS50011"/>
    </source>
</evidence>
<evidence type="ECO:0000256" key="10">
    <source>
        <dbReference type="ARBA" id="ARBA00048679"/>
    </source>
</evidence>
<feature type="domain" description="Protein kinase" evidence="12">
    <location>
        <begin position="148"/>
        <end position="392"/>
    </location>
</feature>
<keyword evidence="6 11" id="KW-0547">Nucleotide-binding</keyword>
<dbReference type="GO" id="GO:0005509">
    <property type="term" value="F:calcium ion binding"/>
    <property type="evidence" value="ECO:0007669"/>
    <property type="project" value="InterPro"/>
</dbReference>
<dbReference type="STRING" id="93759.A0A1R3JM92"/>
<dbReference type="Gene3D" id="1.10.238.10">
    <property type="entry name" value="EF-hand"/>
    <property type="match status" value="1"/>
</dbReference>
<name>A0A1R3JM92_9ROSI</name>
<comment type="similarity">
    <text evidence="1">Belongs to the protein kinase superfamily. CAMK Ser/Thr protein kinase family. CaMK subfamily.</text>
</comment>
<dbReference type="InterPro" id="IPR017441">
    <property type="entry name" value="Protein_kinase_ATP_BS"/>
</dbReference>
<dbReference type="InterPro" id="IPR008271">
    <property type="entry name" value="Ser/Thr_kinase_AS"/>
</dbReference>
<dbReference type="AlphaFoldDB" id="A0A1R3JM92"/>
<sequence length="583" mass="65740">MPLFKLDPTLRFPLSAALHSLDYSGIHKLFNIFLDVFSTNWIPKSVVFSPILEPEKERIKTLIVSLVLSAFPHIQSQLIEALSIIGKHDFGKLWPSRGLTQRRIFWRPFQPPSLVKHVKAVIVKRLCRKPEQRLDKSFGYDKNFGAKYELGKELGEGAFGHVFSARGKKGELKDQPVAVKIISKAKIRKHFPYNMEGLLSKKTETGPLMLFQLCEGGNLSDRVSARGGLCTEEDAKAIVTDMLSAISFCHLQGIAHRDIKPENIVFTSGGEDAEMKLIDFGFADFFRPGEWFGGILGTTLYMAPELNDGYHGLQVDIWSIGVITYCLLCGNWPFWASTDSGIFQLVKESDPNFDDLPWPSISPEAKNFVKRLLTKDPQRRLTAAQALSHRWLQHESQPIPLDFLIYRLTKFYLNIKPLTFAAKKALSKALTEDELVYLRAQFRLLEPNKDGSVSLENFKMALARNATDVMDESWVPHIVSAMAPLGDRKIYFEEFCAVAIHILLLESVEGWEQIVSVAFEHFEQEGNRAISDEEFCQEVGIKGPSALSYVQDGIRNSDSKLNLTGFIKLLHGNIEIPPSVIRA</sequence>
<evidence type="ECO:0000259" key="13">
    <source>
        <dbReference type="PROSITE" id="PS50222"/>
    </source>
</evidence>
<dbReference type="PROSITE" id="PS50011">
    <property type="entry name" value="PROTEIN_KINASE_DOM"/>
    <property type="match status" value="1"/>
</dbReference>
<keyword evidence="4" id="KW-0597">Phosphoprotein</keyword>
<dbReference type="PROSITE" id="PS00107">
    <property type="entry name" value="PROTEIN_KINASE_ATP"/>
    <property type="match status" value="1"/>
</dbReference>
<evidence type="ECO:0000256" key="3">
    <source>
        <dbReference type="ARBA" id="ARBA00022527"/>
    </source>
</evidence>
<evidence type="ECO:0000256" key="5">
    <source>
        <dbReference type="ARBA" id="ARBA00022679"/>
    </source>
</evidence>
<dbReference type="EMBL" id="AWUE01015725">
    <property type="protein sequence ID" value="OMO95982.1"/>
    <property type="molecule type" value="Genomic_DNA"/>
</dbReference>
<dbReference type="PANTHER" id="PTHR24349">
    <property type="entry name" value="SERINE/THREONINE-PROTEIN KINASE"/>
    <property type="match status" value="1"/>
</dbReference>
<proteinExistence type="inferred from homology"/>
<dbReference type="GO" id="GO:0004674">
    <property type="term" value="F:protein serine/threonine kinase activity"/>
    <property type="evidence" value="ECO:0007669"/>
    <property type="project" value="UniProtKB-KW"/>
</dbReference>
<dbReference type="InterPro" id="IPR000719">
    <property type="entry name" value="Prot_kinase_dom"/>
</dbReference>
<keyword evidence="7" id="KW-0418">Kinase</keyword>
<keyword evidence="15" id="KW-1185">Reference proteome</keyword>
<dbReference type="OrthoDB" id="40902at2759"/>
<evidence type="ECO:0000256" key="4">
    <source>
        <dbReference type="ARBA" id="ARBA00022553"/>
    </source>
</evidence>
<accession>A0A1R3JM92</accession>
<dbReference type="InterPro" id="IPR002048">
    <property type="entry name" value="EF_hand_dom"/>
</dbReference>
<dbReference type="Pfam" id="PF00069">
    <property type="entry name" value="Pkinase"/>
    <property type="match status" value="1"/>
</dbReference>
<evidence type="ECO:0000256" key="6">
    <source>
        <dbReference type="ARBA" id="ARBA00022741"/>
    </source>
</evidence>
<dbReference type="SUPFAM" id="SSF47473">
    <property type="entry name" value="EF-hand"/>
    <property type="match status" value="1"/>
</dbReference>
<dbReference type="GO" id="GO:0005524">
    <property type="term" value="F:ATP binding"/>
    <property type="evidence" value="ECO:0007669"/>
    <property type="project" value="UniProtKB-UniRule"/>
</dbReference>
<gene>
    <name evidence="14" type="ORF">COLO4_15570</name>
</gene>
<keyword evidence="8 11" id="KW-0067">ATP-binding</keyword>
<evidence type="ECO:0000256" key="1">
    <source>
        <dbReference type="ARBA" id="ARBA00005354"/>
    </source>
</evidence>
<evidence type="ECO:0000256" key="7">
    <source>
        <dbReference type="ARBA" id="ARBA00022777"/>
    </source>
</evidence>
<dbReference type="Gene3D" id="3.30.200.20">
    <property type="entry name" value="Phosphorylase Kinase, domain 1"/>
    <property type="match status" value="1"/>
</dbReference>
<evidence type="ECO:0000256" key="8">
    <source>
        <dbReference type="ARBA" id="ARBA00022840"/>
    </source>
</evidence>
<feature type="binding site" evidence="11">
    <location>
        <position position="180"/>
    </location>
    <ligand>
        <name>ATP</name>
        <dbReference type="ChEBI" id="CHEBI:30616"/>
    </ligand>
</feature>
<dbReference type="Proteomes" id="UP000187203">
    <property type="component" value="Unassembled WGS sequence"/>
</dbReference>
<evidence type="ECO:0000313" key="14">
    <source>
        <dbReference type="EMBL" id="OMO95982.1"/>
    </source>
</evidence>
<evidence type="ECO:0000256" key="11">
    <source>
        <dbReference type="PROSITE-ProRule" id="PRU10141"/>
    </source>
</evidence>
<protein>
    <recommendedName>
        <fullName evidence="2">non-specific serine/threonine protein kinase</fullName>
        <ecNumber evidence="2">2.7.11.1</ecNumber>
    </recommendedName>
</protein>
<organism evidence="14 15">
    <name type="scientific">Corchorus olitorius</name>
    <dbReference type="NCBI Taxonomy" id="93759"/>
    <lineage>
        <taxon>Eukaryota</taxon>
        <taxon>Viridiplantae</taxon>
        <taxon>Streptophyta</taxon>
        <taxon>Embryophyta</taxon>
        <taxon>Tracheophyta</taxon>
        <taxon>Spermatophyta</taxon>
        <taxon>Magnoliopsida</taxon>
        <taxon>eudicotyledons</taxon>
        <taxon>Gunneridae</taxon>
        <taxon>Pentapetalae</taxon>
        <taxon>rosids</taxon>
        <taxon>malvids</taxon>
        <taxon>Malvales</taxon>
        <taxon>Malvaceae</taxon>
        <taxon>Grewioideae</taxon>
        <taxon>Apeibeae</taxon>
        <taxon>Corchorus</taxon>
    </lineage>
</organism>
<dbReference type="InterPro" id="IPR050205">
    <property type="entry name" value="CDPK_Ser/Thr_kinases"/>
</dbReference>
<keyword evidence="3" id="KW-0723">Serine/threonine-protein kinase</keyword>
<evidence type="ECO:0000256" key="2">
    <source>
        <dbReference type="ARBA" id="ARBA00012513"/>
    </source>
</evidence>
<reference evidence="15" key="1">
    <citation type="submission" date="2013-09" db="EMBL/GenBank/DDBJ databases">
        <title>Corchorus olitorius genome sequencing.</title>
        <authorList>
            <person name="Alam M."/>
            <person name="Haque M.S."/>
            <person name="Islam M.S."/>
            <person name="Emdad E.M."/>
            <person name="Islam M.M."/>
            <person name="Ahmed B."/>
            <person name="Halim A."/>
            <person name="Hossen Q.M.M."/>
            <person name="Hossain M.Z."/>
            <person name="Ahmed R."/>
            <person name="Khan M.M."/>
            <person name="Islam R."/>
            <person name="Rashid M.M."/>
            <person name="Khan S.A."/>
            <person name="Rahman M.S."/>
            <person name="Alam M."/>
            <person name="Yahiya A.S."/>
            <person name="Khan M.S."/>
            <person name="Azam M.S."/>
            <person name="Haque T."/>
            <person name="Lashkar M.Z.H."/>
            <person name="Akhand A.I."/>
            <person name="Morshed G."/>
            <person name="Roy S."/>
            <person name="Uddin K.S."/>
            <person name="Rabeya T."/>
            <person name="Hossain A.S."/>
            <person name="Chowdhury A."/>
            <person name="Snigdha A.R."/>
            <person name="Mortoza M.S."/>
            <person name="Matin S.A."/>
            <person name="Hoque S.M.E."/>
            <person name="Islam M.K."/>
            <person name="Roy D.K."/>
            <person name="Haider R."/>
            <person name="Moosa M.M."/>
            <person name="Elias S.M."/>
            <person name="Hasan A.M."/>
            <person name="Jahan S."/>
            <person name="Shafiuddin M."/>
            <person name="Mahmood N."/>
            <person name="Shommy N.S."/>
        </authorList>
    </citation>
    <scope>NUCLEOTIDE SEQUENCE [LARGE SCALE GENOMIC DNA]</scope>
    <source>
        <strain evidence="15">cv. O-4</strain>
    </source>
</reference>
<comment type="catalytic activity">
    <reaction evidence="9">
        <text>L-threonyl-[protein] + ATP = O-phospho-L-threonyl-[protein] + ADP + H(+)</text>
        <dbReference type="Rhea" id="RHEA:46608"/>
        <dbReference type="Rhea" id="RHEA-COMP:11060"/>
        <dbReference type="Rhea" id="RHEA-COMP:11605"/>
        <dbReference type="ChEBI" id="CHEBI:15378"/>
        <dbReference type="ChEBI" id="CHEBI:30013"/>
        <dbReference type="ChEBI" id="CHEBI:30616"/>
        <dbReference type="ChEBI" id="CHEBI:61977"/>
        <dbReference type="ChEBI" id="CHEBI:456216"/>
        <dbReference type="EC" id="2.7.11.1"/>
    </reaction>
</comment>
<evidence type="ECO:0000313" key="15">
    <source>
        <dbReference type="Proteomes" id="UP000187203"/>
    </source>
</evidence>
<dbReference type="PROSITE" id="PS50222">
    <property type="entry name" value="EF_HAND_2"/>
    <property type="match status" value="1"/>
</dbReference>
<feature type="domain" description="EF-hand" evidence="13">
    <location>
        <begin position="433"/>
        <end position="468"/>
    </location>
</feature>
<dbReference type="Gene3D" id="1.25.10.10">
    <property type="entry name" value="Leucine-rich Repeat Variant"/>
    <property type="match status" value="1"/>
</dbReference>
<dbReference type="Gene3D" id="1.10.510.10">
    <property type="entry name" value="Transferase(Phosphotransferase) domain 1"/>
    <property type="match status" value="1"/>
</dbReference>
<comment type="catalytic activity">
    <reaction evidence="10">
        <text>L-seryl-[protein] + ATP = O-phospho-L-seryl-[protein] + ADP + H(+)</text>
        <dbReference type="Rhea" id="RHEA:17989"/>
        <dbReference type="Rhea" id="RHEA-COMP:9863"/>
        <dbReference type="Rhea" id="RHEA-COMP:11604"/>
        <dbReference type="ChEBI" id="CHEBI:15378"/>
        <dbReference type="ChEBI" id="CHEBI:29999"/>
        <dbReference type="ChEBI" id="CHEBI:30616"/>
        <dbReference type="ChEBI" id="CHEBI:83421"/>
        <dbReference type="ChEBI" id="CHEBI:456216"/>
        <dbReference type="EC" id="2.7.11.1"/>
    </reaction>
</comment>
<comment type="caution">
    <text evidence="14">The sequence shown here is derived from an EMBL/GenBank/DDBJ whole genome shotgun (WGS) entry which is preliminary data.</text>
</comment>
<evidence type="ECO:0000256" key="9">
    <source>
        <dbReference type="ARBA" id="ARBA00047899"/>
    </source>
</evidence>
<dbReference type="InterPro" id="IPR011992">
    <property type="entry name" value="EF-hand-dom_pair"/>
</dbReference>
<keyword evidence="5" id="KW-0808">Transferase</keyword>
<dbReference type="InterPro" id="IPR011989">
    <property type="entry name" value="ARM-like"/>
</dbReference>
<dbReference type="PROSITE" id="PS00108">
    <property type="entry name" value="PROTEIN_KINASE_ST"/>
    <property type="match status" value="1"/>
</dbReference>
<dbReference type="SMART" id="SM00220">
    <property type="entry name" value="S_TKc"/>
    <property type="match status" value="1"/>
</dbReference>